<dbReference type="EMBL" id="CP071793">
    <property type="protein sequence ID" value="QTD51107.1"/>
    <property type="molecule type" value="Genomic_DNA"/>
</dbReference>
<dbReference type="InterPro" id="IPR002545">
    <property type="entry name" value="CheW-lke_dom"/>
</dbReference>
<dbReference type="InterPro" id="IPR036641">
    <property type="entry name" value="HPT_dom_sf"/>
</dbReference>
<feature type="domain" description="HPt" evidence="12">
    <location>
        <begin position="197"/>
        <end position="301"/>
    </location>
</feature>
<dbReference type="PRINTS" id="PR00344">
    <property type="entry name" value="BCTRLSENSOR"/>
</dbReference>
<protein>
    <recommendedName>
        <fullName evidence="2">histidine kinase</fullName>
        <ecNumber evidence="2">2.7.13.3</ecNumber>
    </recommendedName>
</protein>
<name>A0A8A4TNV1_SULCO</name>
<dbReference type="InterPro" id="IPR003594">
    <property type="entry name" value="HATPase_dom"/>
</dbReference>
<evidence type="ECO:0000259" key="9">
    <source>
        <dbReference type="PROSITE" id="PS50109"/>
    </source>
</evidence>
<dbReference type="Pfam" id="PF01584">
    <property type="entry name" value="CheW"/>
    <property type="match status" value="1"/>
</dbReference>
<dbReference type="Gene3D" id="3.30.565.10">
    <property type="entry name" value="Histidine kinase-like ATPase, C-terminal domain"/>
    <property type="match status" value="1"/>
</dbReference>
<keyword evidence="3 7" id="KW-0597">Phosphoprotein</keyword>
<dbReference type="InterPro" id="IPR011006">
    <property type="entry name" value="CheY-like_superfamily"/>
</dbReference>
<dbReference type="Gene3D" id="3.40.50.2300">
    <property type="match status" value="1"/>
</dbReference>
<dbReference type="PROSITE" id="PS50894">
    <property type="entry name" value="HPT"/>
    <property type="match status" value="2"/>
</dbReference>
<dbReference type="EC" id="2.7.13.3" evidence="2"/>
<dbReference type="PROSITE" id="PS50109">
    <property type="entry name" value="HIS_KIN"/>
    <property type="match status" value="1"/>
</dbReference>
<feature type="region of interest" description="Disordered" evidence="8">
    <location>
        <begin position="138"/>
        <end position="192"/>
    </location>
</feature>
<evidence type="ECO:0000256" key="6">
    <source>
        <dbReference type="PROSITE-ProRule" id="PRU00110"/>
    </source>
</evidence>
<dbReference type="AlphaFoldDB" id="A0A8A4TNV1"/>
<dbReference type="Gene3D" id="2.30.30.40">
    <property type="entry name" value="SH3 Domains"/>
    <property type="match status" value="1"/>
</dbReference>
<dbReference type="CDD" id="cd17574">
    <property type="entry name" value="REC_OmpR"/>
    <property type="match status" value="1"/>
</dbReference>
<dbReference type="InterPro" id="IPR036061">
    <property type="entry name" value="CheW-like_dom_sf"/>
</dbReference>
<reference evidence="13" key="1">
    <citation type="submission" date="2021-03" db="EMBL/GenBank/DDBJ databases">
        <title>Acanthopleuribacteraceae sp. M133.</title>
        <authorList>
            <person name="Wang G."/>
        </authorList>
    </citation>
    <scope>NUCLEOTIDE SEQUENCE</scope>
    <source>
        <strain evidence="13">M133</strain>
    </source>
</reference>
<evidence type="ECO:0000256" key="8">
    <source>
        <dbReference type="SAM" id="MobiDB-lite"/>
    </source>
</evidence>
<dbReference type="Gene3D" id="1.20.120.160">
    <property type="entry name" value="HPT domain"/>
    <property type="match status" value="2"/>
</dbReference>
<evidence type="ECO:0000256" key="2">
    <source>
        <dbReference type="ARBA" id="ARBA00012438"/>
    </source>
</evidence>
<dbReference type="InterPro" id="IPR051315">
    <property type="entry name" value="Bact_Chemotaxis_CheA"/>
</dbReference>
<feature type="modified residue" description="4-aspartylphosphate" evidence="7">
    <location>
        <position position="886"/>
    </location>
</feature>
<keyword evidence="14" id="KW-1185">Reference proteome</keyword>
<dbReference type="SMART" id="SM00260">
    <property type="entry name" value="CheW"/>
    <property type="match status" value="1"/>
</dbReference>
<keyword evidence="5" id="KW-0418">Kinase</keyword>
<dbReference type="SUPFAM" id="SSF55874">
    <property type="entry name" value="ATPase domain of HSP90 chaperone/DNA topoisomerase II/histidine kinase"/>
    <property type="match status" value="1"/>
</dbReference>
<dbReference type="InterPro" id="IPR001789">
    <property type="entry name" value="Sig_transdc_resp-reg_receiver"/>
</dbReference>
<proteinExistence type="predicted"/>
<feature type="modified residue" description="Phosphohistidine" evidence="6">
    <location>
        <position position="244"/>
    </location>
</feature>
<dbReference type="InterPro" id="IPR036890">
    <property type="entry name" value="HATPase_C_sf"/>
</dbReference>
<dbReference type="KEGG" id="scor:J3U87_01445"/>
<evidence type="ECO:0000259" key="10">
    <source>
        <dbReference type="PROSITE" id="PS50110"/>
    </source>
</evidence>
<organism evidence="13 14">
    <name type="scientific">Sulfidibacter corallicola</name>
    <dbReference type="NCBI Taxonomy" id="2818388"/>
    <lineage>
        <taxon>Bacteria</taxon>
        <taxon>Pseudomonadati</taxon>
        <taxon>Acidobacteriota</taxon>
        <taxon>Holophagae</taxon>
        <taxon>Acanthopleuribacterales</taxon>
        <taxon>Acanthopleuribacteraceae</taxon>
        <taxon>Sulfidibacter</taxon>
    </lineage>
</organism>
<feature type="domain" description="CheW-like" evidence="11">
    <location>
        <begin position="680"/>
        <end position="814"/>
    </location>
</feature>
<evidence type="ECO:0000256" key="7">
    <source>
        <dbReference type="PROSITE-ProRule" id="PRU00169"/>
    </source>
</evidence>
<gene>
    <name evidence="13" type="ORF">J3U87_01445</name>
</gene>
<dbReference type="InterPro" id="IPR008207">
    <property type="entry name" value="Sig_transdc_His_kin_Hpt_dom"/>
</dbReference>
<dbReference type="PROSITE" id="PS50851">
    <property type="entry name" value="CHEW"/>
    <property type="match status" value="1"/>
</dbReference>
<dbReference type="GO" id="GO:0000155">
    <property type="term" value="F:phosphorelay sensor kinase activity"/>
    <property type="evidence" value="ECO:0007669"/>
    <property type="project" value="UniProtKB-ARBA"/>
</dbReference>
<dbReference type="Pfam" id="PF00072">
    <property type="entry name" value="Response_reg"/>
    <property type="match status" value="1"/>
</dbReference>
<dbReference type="Pfam" id="PF01627">
    <property type="entry name" value="Hpt"/>
    <property type="match status" value="2"/>
</dbReference>
<dbReference type="SMART" id="SM00387">
    <property type="entry name" value="HATPase_c"/>
    <property type="match status" value="1"/>
</dbReference>
<dbReference type="SUPFAM" id="SSF52172">
    <property type="entry name" value="CheY-like"/>
    <property type="match status" value="1"/>
</dbReference>
<feature type="region of interest" description="Disordered" evidence="8">
    <location>
        <begin position="327"/>
        <end position="380"/>
    </location>
</feature>
<dbReference type="SMART" id="SM00448">
    <property type="entry name" value="REC"/>
    <property type="match status" value="1"/>
</dbReference>
<feature type="domain" description="Response regulatory" evidence="10">
    <location>
        <begin position="837"/>
        <end position="953"/>
    </location>
</feature>
<evidence type="ECO:0000256" key="5">
    <source>
        <dbReference type="ARBA" id="ARBA00022777"/>
    </source>
</evidence>
<keyword evidence="4" id="KW-0808">Transferase</keyword>
<evidence type="ECO:0000259" key="11">
    <source>
        <dbReference type="PROSITE" id="PS50851"/>
    </source>
</evidence>
<dbReference type="Pfam" id="PF02518">
    <property type="entry name" value="HATPase_c"/>
    <property type="match status" value="1"/>
</dbReference>
<accession>A0A8A4TNV1</accession>
<feature type="compositionally biased region" description="Acidic residues" evidence="8">
    <location>
        <begin position="179"/>
        <end position="188"/>
    </location>
</feature>
<dbReference type="PANTHER" id="PTHR43395">
    <property type="entry name" value="SENSOR HISTIDINE KINASE CHEA"/>
    <property type="match status" value="1"/>
</dbReference>
<feature type="compositionally biased region" description="Low complexity" evidence="8">
    <location>
        <begin position="140"/>
        <end position="155"/>
    </location>
</feature>
<evidence type="ECO:0000313" key="13">
    <source>
        <dbReference type="EMBL" id="QTD51107.1"/>
    </source>
</evidence>
<dbReference type="FunFam" id="3.30.565.10:FF:000016">
    <property type="entry name" value="Chemotaxis protein CheA, putative"/>
    <property type="match status" value="1"/>
</dbReference>
<evidence type="ECO:0000259" key="12">
    <source>
        <dbReference type="PROSITE" id="PS50894"/>
    </source>
</evidence>
<feature type="modified residue" description="Phosphohistidine" evidence="6">
    <location>
        <position position="51"/>
    </location>
</feature>
<dbReference type="SUPFAM" id="SSF50341">
    <property type="entry name" value="CheW-like"/>
    <property type="match status" value="1"/>
</dbReference>
<comment type="catalytic activity">
    <reaction evidence="1">
        <text>ATP + protein L-histidine = ADP + protein N-phospho-L-histidine.</text>
        <dbReference type="EC" id="2.7.13.3"/>
    </reaction>
</comment>
<sequence>MTKERWSEFSLIGLFKGELFTQSELLNVGLMTLRLNPPTPNCMQILRTAAHSIKGAARIAGLDPLATLGHAMEQVFERDLERNTPYSDADLSLLEGIVETLLDLSKQEEARLPGEIEAQSSIIDYLTGEVSKIPGEMGQAVAEPSASPAAEISSADLSPEESVETTSPDVGPTAPLDDHWDEPEEPESSGDANQYLTSLANTSMLDLFRAEVETYTGTLSDGLLALERNPRAVEGLNGLMRAAHSLKVAASIVNLPILVELAHSMEDQLVAAQKGKLVLKPDHVDALLAGVDVFTGIIKKDDASLVKGLSRDREHISAIARHIQGDTLAAPRSANDGASEASPTTQTEDSEGEATLLEEPAGDPFAGSGSGSSGMSHETKRAVRISSNKLDQLMAVSSEFFVATRALDRMLLQLAQLKKEQDLQAETLSHLTQALSARDIGPKAEYHLDELCRFNASVQRFFNDRLLRYEQSGSDLVQLSNRLHRTVISSRMMPFGEGVQALPRMVRDLARQIGKKVLFEIHGAETEADRDILDKLQSPLKHLIRNALDHGLETPEERRAASKSEEARLVLTAVHHAGMLSITVEDDGRGVDFDRLTAQIVERGMAEPSLIENLSRKELLEFLFLPGFSTAKKVSSLSGRGVGLDVVYNLVKEIGGSLWIDSRTGQFMRIQLQVPVTLSVVRTVLVEVDGEPYAAPLSKVHKCITVDHDRLIEVDGYPHLDWEDHRLGVVSVRKLLGYPKETEPSDQVNLLVLQQNDRFFGLEVDRLIGHRHLVVRPLDDRLGNVHDITAASIMEDGSVVLIFDMDELLHSAERILAGKSPNAAALSRARSRPESKRILIVDDSATVREVERKILEEQGYQVDWAGNGVRGLRTLKRERFDLVISDVDMPRMDGLELTQRIKADPKLAGIPVLMLSYRESERDRDRGLAAGADVYLTKSDLYEPAFLEQVASLLGRD</sequence>
<dbReference type="RefSeq" id="WP_237381239.1">
    <property type="nucleotide sequence ID" value="NZ_CP071793.1"/>
</dbReference>
<dbReference type="PROSITE" id="PS50110">
    <property type="entry name" value="RESPONSE_REGULATORY"/>
    <property type="match status" value="1"/>
</dbReference>
<evidence type="ECO:0000256" key="3">
    <source>
        <dbReference type="ARBA" id="ARBA00022553"/>
    </source>
</evidence>
<evidence type="ECO:0000256" key="1">
    <source>
        <dbReference type="ARBA" id="ARBA00000085"/>
    </source>
</evidence>
<dbReference type="CDD" id="cd00088">
    <property type="entry name" value="HPT"/>
    <property type="match status" value="2"/>
</dbReference>
<dbReference type="SUPFAM" id="SSF47226">
    <property type="entry name" value="Histidine-containing phosphotransfer domain, HPT domain"/>
    <property type="match status" value="2"/>
</dbReference>
<feature type="domain" description="Histidine kinase" evidence="9">
    <location>
        <begin position="474"/>
        <end position="678"/>
    </location>
</feature>
<evidence type="ECO:0000313" key="14">
    <source>
        <dbReference type="Proteomes" id="UP000663929"/>
    </source>
</evidence>
<dbReference type="InterPro" id="IPR005467">
    <property type="entry name" value="His_kinase_dom"/>
</dbReference>
<feature type="domain" description="HPt" evidence="12">
    <location>
        <begin position="4"/>
        <end position="111"/>
    </location>
</feature>
<dbReference type="InterPro" id="IPR004358">
    <property type="entry name" value="Sig_transdc_His_kin-like_C"/>
</dbReference>
<dbReference type="Proteomes" id="UP000663929">
    <property type="component" value="Chromosome"/>
</dbReference>
<dbReference type="GO" id="GO:0006935">
    <property type="term" value="P:chemotaxis"/>
    <property type="evidence" value="ECO:0007669"/>
    <property type="project" value="InterPro"/>
</dbReference>
<dbReference type="SMART" id="SM00073">
    <property type="entry name" value="HPT"/>
    <property type="match status" value="2"/>
</dbReference>
<dbReference type="PANTHER" id="PTHR43395:SF1">
    <property type="entry name" value="CHEMOTAXIS PROTEIN CHEA"/>
    <property type="match status" value="1"/>
</dbReference>
<evidence type="ECO:0000256" key="4">
    <source>
        <dbReference type="ARBA" id="ARBA00022679"/>
    </source>
</evidence>